<dbReference type="AlphaFoldDB" id="A0A6N7W5X4"/>
<accession>A0A6N7W5X4</accession>
<organism evidence="1 2">
    <name type="scientific">Eisenbergiella porci</name>
    <dbReference type="NCBI Taxonomy" id="2652274"/>
    <lineage>
        <taxon>Bacteria</taxon>
        <taxon>Bacillati</taxon>
        <taxon>Bacillota</taxon>
        <taxon>Clostridia</taxon>
        <taxon>Lachnospirales</taxon>
        <taxon>Lachnospiraceae</taxon>
        <taxon>Eisenbergiella</taxon>
    </lineage>
</organism>
<dbReference type="RefSeq" id="WP_154467105.1">
    <property type="nucleotide sequence ID" value="NZ_JAXDZL010000203.1"/>
</dbReference>
<name>A0A6N7W5X4_9FIRM</name>
<reference evidence="1 2" key="1">
    <citation type="submission" date="2019-08" db="EMBL/GenBank/DDBJ databases">
        <title>In-depth cultivation of the pig gut microbiome towards novel bacterial diversity and tailored functional studies.</title>
        <authorList>
            <person name="Wylensek D."/>
            <person name="Hitch T.C.A."/>
            <person name="Clavel T."/>
        </authorList>
    </citation>
    <scope>NUCLEOTIDE SEQUENCE [LARGE SCALE GENOMIC DNA]</scope>
    <source>
        <strain evidence="1 2">WCA-389-WT-23B</strain>
    </source>
</reference>
<comment type="caution">
    <text evidence="1">The sequence shown here is derived from an EMBL/GenBank/DDBJ whole genome shotgun (WGS) entry which is preliminary data.</text>
</comment>
<dbReference type="Pfam" id="PF14198">
    <property type="entry name" value="TnpV"/>
    <property type="match status" value="1"/>
</dbReference>
<protein>
    <submittedName>
        <fullName evidence="1">TnpV protein</fullName>
    </submittedName>
</protein>
<proteinExistence type="predicted"/>
<dbReference type="GeneID" id="86055513"/>
<evidence type="ECO:0000313" key="2">
    <source>
        <dbReference type="Proteomes" id="UP000436047"/>
    </source>
</evidence>
<dbReference type="Proteomes" id="UP000436047">
    <property type="component" value="Unassembled WGS sequence"/>
</dbReference>
<keyword evidence="2" id="KW-1185">Reference proteome</keyword>
<gene>
    <name evidence="1" type="ORF">FYJ45_21060</name>
</gene>
<evidence type="ECO:0000313" key="1">
    <source>
        <dbReference type="EMBL" id="MSS90656.1"/>
    </source>
</evidence>
<sequence length="125" mass="14716">MEKYIYDENNGLWYELVEDYYIPCLALLPEENKPIGIWGQRHLQYVKNCKRVLYTSLLTSCKLNSYLANIDEQAENMFFRLVKKFAEKENATEKLKAKNAMLWIGKMNNIQNAAAEIVNQELIFI</sequence>
<dbReference type="InterPro" id="IPR026989">
    <property type="entry name" value="TnpV"/>
</dbReference>
<dbReference type="EMBL" id="VUMI01000043">
    <property type="protein sequence ID" value="MSS90656.1"/>
    <property type="molecule type" value="Genomic_DNA"/>
</dbReference>